<dbReference type="InterPro" id="IPR000522">
    <property type="entry name" value="ABC_transptr_permease_BtuC"/>
</dbReference>
<accession>A0A3M0GC76</accession>
<keyword evidence="6 8" id="KW-1133">Transmembrane helix</keyword>
<protein>
    <submittedName>
        <fullName evidence="9">Uncharacterized protein</fullName>
    </submittedName>
</protein>
<dbReference type="GO" id="GO:0005886">
    <property type="term" value="C:plasma membrane"/>
    <property type="evidence" value="ECO:0007669"/>
    <property type="project" value="UniProtKB-SubCell"/>
</dbReference>
<dbReference type="Proteomes" id="UP000270649">
    <property type="component" value="Unassembled WGS sequence"/>
</dbReference>
<evidence type="ECO:0000256" key="8">
    <source>
        <dbReference type="SAM" id="Phobius"/>
    </source>
</evidence>
<evidence type="ECO:0000313" key="9">
    <source>
        <dbReference type="EMBL" id="RMB62535.1"/>
    </source>
</evidence>
<dbReference type="GO" id="GO:0022857">
    <property type="term" value="F:transmembrane transporter activity"/>
    <property type="evidence" value="ECO:0007669"/>
    <property type="project" value="InterPro"/>
</dbReference>
<keyword evidence="7 8" id="KW-0472">Membrane</keyword>
<dbReference type="Pfam" id="PF01032">
    <property type="entry name" value="FecCD"/>
    <property type="match status" value="1"/>
</dbReference>
<evidence type="ECO:0000256" key="5">
    <source>
        <dbReference type="ARBA" id="ARBA00022692"/>
    </source>
</evidence>
<dbReference type="AlphaFoldDB" id="A0A3M0GC76"/>
<organism evidence="9 10">
    <name type="scientific">Corynebacterium macginleyi</name>
    <dbReference type="NCBI Taxonomy" id="38290"/>
    <lineage>
        <taxon>Bacteria</taxon>
        <taxon>Bacillati</taxon>
        <taxon>Actinomycetota</taxon>
        <taxon>Actinomycetes</taxon>
        <taxon>Mycobacteriales</taxon>
        <taxon>Corynebacteriaceae</taxon>
        <taxon>Corynebacterium</taxon>
    </lineage>
</organism>
<evidence type="ECO:0000256" key="1">
    <source>
        <dbReference type="ARBA" id="ARBA00004651"/>
    </source>
</evidence>
<keyword evidence="3" id="KW-0813">Transport</keyword>
<evidence type="ECO:0000256" key="2">
    <source>
        <dbReference type="ARBA" id="ARBA00007935"/>
    </source>
</evidence>
<evidence type="ECO:0000256" key="4">
    <source>
        <dbReference type="ARBA" id="ARBA00022475"/>
    </source>
</evidence>
<evidence type="ECO:0000256" key="7">
    <source>
        <dbReference type="ARBA" id="ARBA00023136"/>
    </source>
</evidence>
<keyword evidence="4" id="KW-1003">Cell membrane</keyword>
<dbReference type="InterPro" id="IPR037294">
    <property type="entry name" value="ABC_BtuC-like"/>
</dbReference>
<dbReference type="Gene3D" id="1.10.3470.10">
    <property type="entry name" value="ABC transporter involved in vitamin B12 uptake, BtuC"/>
    <property type="match status" value="1"/>
</dbReference>
<proteinExistence type="inferred from homology"/>
<feature type="transmembrane region" description="Helical" evidence="8">
    <location>
        <begin position="6"/>
        <end position="26"/>
    </location>
</feature>
<evidence type="ECO:0000313" key="10">
    <source>
        <dbReference type="Proteomes" id="UP000270649"/>
    </source>
</evidence>
<sequence length="76" mass="8118">MDELLGLTGAALIGGTLTALAVYVLAWRRDVQSFRLIIVDIAMSAALGSLNSYPITRALVEDAMVVVFGRRARLPG</sequence>
<name>A0A3M0GC76_9CORY</name>
<evidence type="ECO:0000256" key="6">
    <source>
        <dbReference type="ARBA" id="ARBA00022989"/>
    </source>
</evidence>
<comment type="subcellular location">
    <subcellularLocation>
        <location evidence="1">Cell membrane</location>
        <topology evidence="1">Multi-pass membrane protein</topology>
    </subcellularLocation>
</comment>
<reference evidence="9 10" key="1">
    <citation type="submission" date="2018-10" db="EMBL/GenBank/DDBJ databases">
        <title>Corynebacterium macginleyi genome sequencing and assembly of the type strain and two clinical samples.</title>
        <authorList>
            <person name="Bernier A.-M."/>
            <person name="Bernard K."/>
        </authorList>
    </citation>
    <scope>NUCLEOTIDE SEQUENCE [LARGE SCALE GENOMIC DNA]</scope>
    <source>
        <strain evidence="9 10">NML 120205</strain>
    </source>
</reference>
<keyword evidence="5 8" id="KW-0812">Transmembrane</keyword>
<dbReference type="RefSeq" id="WP_121927619.1">
    <property type="nucleotide sequence ID" value="NZ_JBAHVG010000004.1"/>
</dbReference>
<dbReference type="EMBL" id="REGC01000004">
    <property type="protein sequence ID" value="RMB62535.1"/>
    <property type="molecule type" value="Genomic_DNA"/>
</dbReference>
<dbReference type="SUPFAM" id="SSF81345">
    <property type="entry name" value="ABC transporter involved in vitamin B12 uptake, BtuC"/>
    <property type="match status" value="1"/>
</dbReference>
<comment type="similarity">
    <text evidence="2">Belongs to the binding-protein-dependent transport system permease family. FecCD subfamily.</text>
</comment>
<gene>
    <name evidence="9" type="ORF">D9543_04245</name>
</gene>
<comment type="caution">
    <text evidence="9">The sequence shown here is derived from an EMBL/GenBank/DDBJ whole genome shotgun (WGS) entry which is preliminary data.</text>
</comment>
<evidence type="ECO:0000256" key="3">
    <source>
        <dbReference type="ARBA" id="ARBA00022448"/>
    </source>
</evidence>